<comment type="caution">
    <text evidence="2">The sequence shown here is derived from an EMBL/GenBank/DDBJ whole genome shotgun (WGS) entry which is preliminary data.</text>
</comment>
<dbReference type="Pfam" id="PF14300">
    <property type="entry name" value="DMP19"/>
    <property type="match status" value="1"/>
</dbReference>
<accession>J9GVI0</accession>
<sequence>MKVQIKHTALCEAAEKGMDAFLKVIVDAIRQEAGGELNAESMAKLSPDQITLWGYSILHEELMDGGFIQLIYNGYGPFFFDNPFAKAMRLWGLREFSKLLYKAKALYDERKVELTRERSDEEFMALFEQNPEFDELDDAFVEDEEQITEAIATYVDEH</sequence>
<feature type="non-terminal residue" evidence="2">
    <location>
        <position position="158"/>
    </location>
</feature>
<dbReference type="AlphaFoldDB" id="J9GVI0"/>
<evidence type="ECO:0000259" key="1">
    <source>
        <dbReference type="Pfam" id="PF14300"/>
    </source>
</evidence>
<dbReference type="Gene3D" id="1.20.1420.60">
    <property type="match status" value="1"/>
</dbReference>
<dbReference type="InterPro" id="IPR025402">
    <property type="entry name" value="DMP19_C"/>
</dbReference>
<gene>
    <name evidence="2" type="ORF">EVA_04971</name>
</gene>
<proteinExistence type="predicted"/>
<dbReference type="EMBL" id="AMCI01001019">
    <property type="protein sequence ID" value="EJX06918.1"/>
    <property type="molecule type" value="Genomic_DNA"/>
</dbReference>
<organism evidence="2">
    <name type="scientific">gut metagenome</name>
    <dbReference type="NCBI Taxonomy" id="749906"/>
    <lineage>
        <taxon>unclassified sequences</taxon>
        <taxon>metagenomes</taxon>
        <taxon>organismal metagenomes</taxon>
    </lineage>
</organism>
<name>J9GVI0_9ZZZZ</name>
<reference evidence="2" key="1">
    <citation type="journal article" date="2012" name="PLoS ONE">
        <title>Gene sets for utilization of primary and secondary nutrition supplies in the distal gut of endangered iberian lynx.</title>
        <authorList>
            <person name="Alcaide M."/>
            <person name="Messina E."/>
            <person name="Richter M."/>
            <person name="Bargiela R."/>
            <person name="Peplies J."/>
            <person name="Huws S.A."/>
            <person name="Newbold C.J."/>
            <person name="Golyshin P.N."/>
            <person name="Simon M.A."/>
            <person name="Lopez G."/>
            <person name="Yakimov M.M."/>
            <person name="Ferrer M."/>
        </authorList>
    </citation>
    <scope>NUCLEOTIDE SEQUENCE</scope>
</reference>
<evidence type="ECO:0000313" key="2">
    <source>
        <dbReference type="EMBL" id="EJX06918.1"/>
    </source>
</evidence>
<protein>
    <recommendedName>
        <fullName evidence="1">DNA mimic protein DMP19 C-terminal domain-containing protein</fullName>
    </recommendedName>
</protein>
<feature type="domain" description="DNA mimic protein DMP19 C-terminal" evidence="1">
    <location>
        <begin position="44"/>
        <end position="158"/>
    </location>
</feature>